<protein>
    <submittedName>
        <fullName evidence="5">ABC transporter ATP-binding protein</fullName>
    </submittedName>
</protein>
<dbReference type="InterPro" id="IPR003439">
    <property type="entry name" value="ABC_transporter-like_ATP-bd"/>
</dbReference>
<proteinExistence type="predicted"/>
<keyword evidence="3 5" id="KW-0067">ATP-binding</keyword>
<evidence type="ECO:0000256" key="2">
    <source>
        <dbReference type="ARBA" id="ARBA00022741"/>
    </source>
</evidence>
<evidence type="ECO:0000256" key="1">
    <source>
        <dbReference type="ARBA" id="ARBA00022448"/>
    </source>
</evidence>
<evidence type="ECO:0000313" key="6">
    <source>
        <dbReference type="Proteomes" id="UP000261905"/>
    </source>
</evidence>
<dbReference type="InterPro" id="IPR027417">
    <property type="entry name" value="P-loop_NTPase"/>
</dbReference>
<dbReference type="SMART" id="SM00382">
    <property type="entry name" value="AAA"/>
    <property type="match status" value="1"/>
</dbReference>
<dbReference type="Pfam" id="PF00005">
    <property type="entry name" value="ABC_tran"/>
    <property type="match status" value="1"/>
</dbReference>
<name>A0A371P6J8_9BACL</name>
<gene>
    <name evidence="5" type="ORF">DX130_21515</name>
</gene>
<dbReference type="InterPro" id="IPR050763">
    <property type="entry name" value="ABC_transporter_ATP-binding"/>
</dbReference>
<dbReference type="PANTHER" id="PTHR42711:SF13">
    <property type="entry name" value="ABC TRANSPORTER, ATP-BINDING PROTEIN"/>
    <property type="match status" value="1"/>
</dbReference>
<dbReference type="AlphaFoldDB" id="A0A371P6J8"/>
<organism evidence="5 6">
    <name type="scientific">Paenibacillus paeoniae</name>
    <dbReference type="NCBI Taxonomy" id="2292705"/>
    <lineage>
        <taxon>Bacteria</taxon>
        <taxon>Bacillati</taxon>
        <taxon>Bacillota</taxon>
        <taxon>Bacilli</taxon>
        <taxon>Bacillales</taxon>
        <taxon>Paenibacillaceae</taxon>
        <taxon>Paenibacillus</taxon>
    </lineage>
</organism>
<keyword evidence="6" id="KW-1185">Reference proteome</keyword>
<accession>A0A371P6J8</accession>
<dbReference type="SUPFAM" id="SSF52540">
    <property type="entry name" value="P-loop containing nucleoside triphosphate hydrolases"/>
    <property type="match status" value="1"/>
</dbReference>
<feature type="domain" description="ABC transporter" evidence="4">
    <location>
        <begin position="5"/>
        <end position="232"/>
    </location>
</feature>
<dbReference type="PROSITE" id="PS50893">
    <property type="entry name" value="ABC_TRANSPORTER_2"/>
    <property type="match status" value="1"/>
</dbReference>
<dbReference type="Proteomes" id="UP000261905">
    <property type="component" value="Unassembled WGS sequence"/>
</dbReference>
<keyword evidence="2" id="KW-0547">Nucleotide-binding</keyword>
<dbReference type="Gene3D" id="3.40.50.300">
    <property type="entry name" value="P-loop containing nucleotide triphosphate hydrolases"/>
    <property type="match status" value="1"/>
</dbReference>
<dbReference type="CDD" id="cd03230">
    <property type="entry name" value="ABC_DR_subfamily_A"/>
    <property type="match status" value="1"/>
</dbReference>
<evidence type="ECO:0000256" key="3">
    <source>
        <dbReference type="ARBA" id="ARBA00022840"/>
    </source>
</evidence>
<dbReference type="OrthoDB" id="9804819at2"/>
<dbReference type="EMBL" id="QUBQ01000005">
    <property type="protein sequence ID" value="REK71573.1"/>
    <property type="molecule type" value="Genomic_DNA"/>
</dbReference>
<dbReference type="GO" id="GO:0016887">
    <property type="term" value="F:ATP hydrolysis activity"/>
    <property type="evidence" value="ECO:0007669"/>
    <property type="project" value="InterPro"/>
</dbReference>
<dbReference type="InterPro" id="IPR003593">
    <property type="entry name" value="AAA+_ATPase"/>
</dbReference>
<keyword evidence="1" id="KW-0813">Transport</keyword>
<dbReference type="GO" id="GO:0005524">
    <property type="term" value="F:ATP binding"/>
    <property type="evidence" value="ECO:0007669"/>
    <property type="project" value="UniProtKB-KW"/>
</dbReference>
<comment type="caution">
    <text evidence="5">The sequence shown here is derived from an EMBL/GenBank/DDBJ whole genome shotgun (WGS) entry which is preliminary data.</text>
</comment>
<dbReference type="RefSeq" id="WP_116048871.1">
    <property type="nucleotide sequence ID" value="NZ_QUBQ01000005.1"/>
</dbReference>
<dbReference type="PANTHER" id="PTHR42711">
    <property type="entry name" value="ABC TRANSPORTER ATP-BINDING PROTEIN"/>
    <property type="match status" value="1"/>
</dbReference>
<evidence type="ECO:0000313" key="5">
    <source>
        <dbReference type="EMBL" id="REK71573.1"/>
    </source>
</evidence>
<evidence type="ECO:0000259" key="4">
    <source>
        <dbReference type="PROSITE" id="PS50893"/>
    </source>
</evidence>
<reference evidence="5 6" key="1">
    <citation type="submission" date="2018-08" db="EMBL/GenBank/DDBJ databases">
        <title>Paenibacillus sp. M4BSY-1, whole genome shotgun sequence.</title>
        <authorList>
            <person name="Tuo L."/>
        </authorList>
    </citation>
    <scope>NUCLEOTIDE SEQUENCE [LARGE SCALE GENOMIC DNA]</scope>
    <source>
        <strain evidence="5 6">M4BSY-1</strain>
    </source>
</reference>
<sequence length="282" mass="31467">MENVIEVNALEKFFSKERALKNVSFSVKKGEIFGFLGPSGSGKTTTIKILTAQLKPTSGSTSVFGVPTHQLSKEKYRKKIGIVTDNTALYARLSVYDNLKLYCDLYDVPESRIYEVLSMVNLAGENKKIVSKLSRGMLQRITLARAFLHEPELLFLDEPTSALDPVNTKHIYEGLMRLKEKGTTIFLTTHDMNEAEILCDRVAFLNNGEIQLLDAPKKLRQQRSDASLTVELTDGRTIVLPKGPAGAQRLFDHMNANEIISVYSNQPTLGDIFVEVTGRNLV</sequence>